<proteinExistence type="predicted"/>
<dbReference type="InterPro" id="IPR000014">
    <property type="entry name" value="PAS"/>
</dbReference>
<keyword evidence="3" id="KW-0597">Phosphoprotein</keyword>
<dbReference type="PROSITE" id="PS50112">
    <property type="entry name" value="PAS"/>
    <property type="match status" value="4"/>
</dbReference>
<dbReference type="InterPro" id="IPR035965">
    <property type="entry name" value="PAS-like_dom_sf"/>
</dbReference>
<evidence type="ECO:0000256" key="4">
    <source>
        <dbReference type="ARBA" id="ARBA00022679"/>
    </source>
</evidence>
<organism evidence="8 9">
    <name type="scientific">Flavobacterium tiangeerense</name>
    <dbReference type="NCBI Taxonomy" id="459471"/>
    <lineage>
        <taxon>Bacteria</taxon>
        <taxon>Pseudomonadati</taxon>
        <taxon>Bacteroidota</taxon>
        <taxon>Flavobacteriia</taxon>
        <taxon>Flavobacteriales</taxon>
        <taxon>Flavobacteriaceae</taxon>
        <taxon>Flavobacterium</taxon>
    </lineage>
</organism>
<dbReference type="PANTHER" id="PTHR43304">
    <property type="entry name" value="PHYTOCHROME-LIKE PROTEIN CPH1"/>
    <property type="match status" value="1"/>
</dbReference>
<feature type="domain" description="PAS" evidence="6">
    <location>
        <begin position="247"/>
        <end position="317"/>
    </location>
</feature>
<keyword evidence="9" id="KW-1185">Reference proteome</keyword>
<dbReference type="Pfam" id="PF08447">
    <property type="entry name" value="PAS_3"/>
    <property type="match status" value="4"/>
</dbReference>
<dbReference type="InterPro" id="IPR001610">
    <property type="entry name" value="PAC"/>
</dbReference>
<dbReference type="EMBL" id="VLKO01000001">
    <property type="protein sequence ID" value="TWI03196.1"/>
    <property type="molecule type" value="Genomic_DNA"/>
</dbReference>
<dbReference type="SMART" id="SM00086">
    <property type="entry name" value="PAC"/>
    <property type="match status" value="9"/>
</dbReference>
<evidence type="ECO:0000256" key="3">
    <source>
        <dbReference type="ARBA" id="ARBA00022553"/>
    </source>
</evidence>
<accession>A0ABY3FND2</accession>
<evidence type="ECO:0000259" key="6">
    <source>
        <dbReference type="PROSITE" id="PS50112"/>
    </source>
</evidence>
<evidence type="ECO:0000256" key="5">
    <source>
        <dbReference type="ARBA" id="ARBA00022777"/>
    </source>
</evidence>
<name>A0ABY3FND2_9FLAO</name>
<sequence>MPDKQFANLFVEQSKDLIWIIDSCFCLKYANQAYQNLMKQVTGEEKKLDEPIFTEGFGDGSIKKWKAYFERGLNGEHFEIEDQFYNPTTNQVEYSQISLHPIIDENRVVASLACQSRDITSIIKSNTEAEIIMDASLDVICSIDEQGFFKKVNAACKELWGYEKHELVGRAYIDFVIDEDVEKTNAAAADILSGKNVTTFENRYKRKDGGIAFNLWSVRYDPKSKIMFCVARDAREKIQKEELLIESENRFKALVQEGSDIISIIDGAGNYIYTSPNTTAILGITPEEFDGNSIFDFIHPDDIEKSAAYIQRISTENKVIVEPFRLRNGKNEWRWIETVLTNMLDNLAVNGIVANSRDITEEKKLEKLNKQTNDLGKIGTWEYDLIENKLFWSDEVYYLHDVDPGTFVPNVESAIDFYKEEHKSYVTDEITKSLTQGVYLDYEAVIITRSNKEKWVRVIGSPEFIEGKCAKFIGSFQDTTDLREAESRLQSLSDNIPGVVFTYLIHPDGSDDFKYVSKGSEKIWWYSPEEVKDNSDLVWNQVKAGGDFEVMKQSISDSTENKSQWYMRFSIVRADGEKRLLQGLGTPEFLSNGTVQYNSVVLDITEEAKNEELLEQASNLARIGSWEVDLKKNKILWTEMVHQLHETNPQSFKPDLAQSINFYREDFKPMITEAVNQCIQLGTSFDFEAVIVTANKNELWVRAIGNAEFINGECVRIYGSFQDIHKRKEAEIRLQSLSDNLPEVVYTYIIHPDGTDSMQFISGMVEKMWGYTTNEVMQNIDLLWDQIKQGGDIEEVKSSVAKSIETKSKWTCRFKIVNHNGEIRTHFGSGTPIFLADGTILFHVMVLDITQEAKNEELLEEVTNMARVGSWELDLINQDGESIYWSPILREIVEVDDSYNPTLTGGIEFHVGESKERIQKALDLLISDGIEFDVEVLLRSPKGNERWNRCIGKREMVNGKCIRIYGSYQDIHQRKESQLELLAAIKKTQESDARFKSYTQQSPIAIYTTDINGDCIYANETWLEMAEMQLEDALGKGWINALHPEDMDYVTDNWYKLIESNDEWNYEYRFLSSNKNIIWVNGSAKKLFNDKNEHIGYLGSNVDITERKKAEQEKNSLLATLEKSLNEIYVFDAKTLKFTYVNQCALNNIGYSEQEIKELTPIDLNPEFTGTTYNQLINQLITKEKEKIIFFTNHKRKNGNLYPVEIHLQFIVEGNNKRFLAVILDITERKQSEVKLLDINKKLNIQTKELQRSNEQLEQFALSRSQYVMQMEAQNEKLRNIAWTQSHLVRAPLSRILGIINLIEMQRDNLDDLMFCLKQLRVSSDEMDAIIRKITEEAQEIQLNKINE</sequence>
<feature type="domain" description="PAS" evidence="6">
    <location>
        <begin position="991"/>
        <end position="1061"/>
    </location>
</feature>
<dbReference type="RefSeq" id="WP_144888987.1">
    <property type="nucleotide sequence ID" value="NZ_VLKO01000001.1"/>
</dbReference>
<feature type="domain" description="PAC" evidence="7">
    <location>
        <begin position="440"/>
        <end position="491"/>
    </location>
</feature>
<gene>
    <name evidence="8" type="ORF">IQ05_00126</name>
</gene>
<dbReference type="InterPro" id="IPR052162">
    <property type="entry name" value="Sensor_kinase/Photoreceptor"/>
</dbReference>
<dbReference type="SMART" id="SM00091">
    <property type="entry name" value="PAS"/>
    <property type="match status" value="7"/>
</dbReference>
<dbReference type="InterPro" id="IPR000700">
    <property type="entry name" value="PAS-assoc_C"/>
</dbReference>
<keyword evidence="4" id="KW-0808">Transferase</keyword>
<dbReference type="PROSITE" id="PS50113">
    <property type="entry name" value="PAC"/>
    <property type="match status" value="3"/>
</dbReference>
<dbReference type="Pfam" id="PF13426">
    <property type="entry name" value="PAS_9"/>
    <property type="match status" value="2"/>
</dbReference>
<feature type="domain" description="PAS" evidence="6">
    <location>
        <begin position="125"/>
        <end position="195"/>
    </location>
</feature>
<evidence type="ECO:0000313" key="9">
    <source>
        <dbReference type="Proteomes" id="UP000317519"/>
    </source>
</evidence>
<dbReference type="SUPFAM" id="SSF55785">
    <property type="entry name" value="PYP-like sensor domain (PAS domain)"/>
    <property type="match status" value="9"/>
</dbReference>
<protein>
    <recommendedName>
        <fullName evidence="2">histidine kinase</fullName>
        <ecNumber evidence="2">2.7.13.3</ecNumber>
    </recommendedName>
</protein>
<keyword evidence="5" id="KW-0418">Kinase</keyword>
<reference evidence="8 9" key="1">
    <citation type="journal article" date="2015" name="Stand. Genomic Sci.">
        <title>Genomic Encyclopedia of Bacterial and Archaeal Type Strains, Phase III: the genomes of soil and plant-associated and newly described type strains.</title>
        <authorList>
            <person name="Whitman W.B."/>
            <person name="Woyke T."/>
            <person name="Klenk H.P."/>
            <person name="Zhou Y."/>
            <person name="Lilburn T.G."/>
            <person name="Beck B.J."/>
            <person name="De Vos P."/>
            <person name="Vandamme P."/>
            <person name="Eisen J.A."/>
            <person name="Garrity G."/>
            <person name="Hugenholtz P."/>
            <person name="Kyrpides N.C."/>
        </authorList>
    </citation>
    <scope>NUCLEOTIDE SEQUENCE [LARGE SCALE GENOMIC DNA]</scope>
    <source>
        <strain evidence="8 9">CGMCC 1.6847</strain>
    </source>
</reference>
<feature type="domain" description="PAC" evidence="7">
    <location>
        <begin position="1064"/>
        <end position="1116"/>
    </location>
</feature>
<evidence type="ECO:0000313" key="8">
    <source>
        <dbReference type="EMBL" id="TWI03196.1"/>
    </source>
</evidence>
<feature type="domain" description="PAC" evidence="7">
    <location>
        <begin position="1184"/>
        <end position="1238"/>
    </location>
</feature>
<feature type="domain" description="PAS" evidence="6">
    <location>
        <begin position="1113"/>
        <end position="1156"/>
    </location>
</feature>
<dbReference type="NCBIfam" id="TIGR00229">
    <property type="entry name" value="sensory_box"/>
    <property type="match status" value="4"/>
</dbReference>
<dbReference type="InterPro" id="IPR013655">
    <property type="entry name" value="PAS_fold_3"/>
</dbReference>
<dbReference type="PANTHER" id="PTHR43304:SF1">
    <property type="entry name" value="PAC DOMAIN-CONTAINING PROTEIN"/>
    <property type="match status" value="1"/>
</dbReference>
<evidence type="ECO:0000259" key="7">
    <source>
        <dbReference type="PROSITE" id="PS50113"/>
    </source>
</evidence>
<evidence type="ECO:0000256" key="1">
    <source>
        <dbReference type="ARBA" id="ARBA00000085"/>
    </source>
</evidence>
<dbReference type="CDD" id="cd00130">
    <property type="entry name" value="PAS"/>
    <property type="match status" value="4"/>
</dbReference>
<evidence type="ECO:0000256" key="2">
    <source>
        <dbReference type="ARBA" id="ARBA00012438"/>
    </source>
</evidence>
<comment type="catalytic activity">
    <reaction evidence="1">
        <text>ATP + protein L-histidine = ADP + protein N-phospho-L-histidine.</text>
        <dbReference type="EC" id="2.7.13.3"/>
    </reaction>
</comment>
<dbReference type="Proteomes" id="UP000317519">
    <property type="component" value="Unassembled WGS sequence"/>
</dbReference>
<comment type="caution">
    <text evidence="8">The sequence shown here is derived from an EMBL/GenBank/DDBJ whole genome shotgun (WGS) entry which is preliminary data.</text>
</comment>
<dbReference type="EC" id="2.7.13.3" evidence="2"/>
<dbReference type="Gene3D" id="3.30.450.20">
    <property type="entry name" value="PAS domain"/>
    <property type="match status" value="10"/>
</dbReference>